<gene>
    <name evidence="1" type="ORF">IV81_GL000182</name>
</gene>
<evidence type="ECO:0000313" key="1">
    <source>
        <dbReference type="EMBL" id="KRN93781.1"/>
    </source>
</evidence>
<reference evidence="1 2" key="1">
    <citation type="journal article" date="2015" name="Genome Announc.">
        <title>Expanding the biotechnology potential of lactobacilli through comparative genomics of 213 strains and associated genera.</title>
        <authorList>
            <person name="Sun Z."/>
            <person name="Harris H.M."/>
            <person name="McCann A."/>
            <person name="Guo C."/>
            <person name="Argimon S."/>
            <person name="Zhang W."/>
            <person name="Yang X."/>
            <person name="Jeffery I.B."/>
            <person name="Cooney J.C."/>
            <person name="Kagawa T.F."/>
            <person name="Liu W."/>
            <person name="Song Y."/>
            <person name="Salvetti E."/>
            <person name="Wrobel A."/>
            <person name="Rasinkangas P."/>
            <person name="Parkhill J."/>
            <person name="Rea M.C."/>
            <person name="O'Sullivan O."/>
            <person name="Ritari J."/>
            <person name="Douillard F.P."/>
            <person name="Paul Ross R."/>
            <person name="Yang R."/>
            <person name="Briner A.E."/>
            <person name="Felis G.E."/>
            <person name="de Vos W.M."/>
            <person name="Barrangou R."/>
            <person name="Klaenhammer T.R."/>
            <person name="Caufield P.W."/>
            <person name="Cui Y."/>
            <person name="Zhang H."/>
            <person name="O'Toole P.W."/>
        </authorList>
    </citation>
    <scope>NUCLEOTIDE SEQUENCE [LARGE SCALE GENOMIC DNA]</scope>
    <source>
        <strain evidence="1 2">DSM 18001</strain>
    </source>
</reference>
<evidence type="ECO:0000313" key="2">
    <source>
        <dbReference type="Proteomes" id="UP000051859"/>
    </source>
</evidence>
<dbReference type="RefSeq" id="WP_057802837.1">
    <property type="nucleotide sequence ID" value="NZ_JQBX01000010.1"/>
</dbReference>
<dbReference type="PATRIC" id="fig|331679.3.peg.185"/>
<sequence>MKSEDVFQIIGHKTWIFEVINEENNPVVIFLGQQLDQNGYLIIRFEEDGTISFPTRLGFLPPEYRGWRFDEVNQKIIFLNDHGQDGLRASLPIPTIHQNLVINIIGRRAHFLFTPEVDQLEVNRALMGGINIYMIPRQHISQALFTEMDRHNFNVIALGDQSSWLEQLREAYWYLVSHDQVQRVIITQKQMDTTNFELAKKLSFKRDSKGGFRVDYVAGQRGTVLEFLNVLLIRIQKQRVSGTEILNARQILANIIREKFTDRFEVVE</sequence>
<dbReference type="Proteomes" id="UP000051859">
    <property type="component" value="Unassembled WGS sequence"/>
</dbReference>
<proteinExistence type="predicted"/>
<comment type="caution">
    <text evidence="1">The sequence shown here is derived from an EMBL/GenBank/DDBJ whole genome shotgun (WGS) entry which is preliminary data.</text>
</comment>
<organism evidence="1 2">
    <name type="scientific">Pediococcus stilesii</name>
    <dbReference type="NCBI Taxonomy" id="331679"/>
    <lineage>
        <taxon>Bacteria</taxon>
        <taxon>Bacillati</taxon>
        <taxon>Bacillota</taxon>
        <taxon>Bacilli</taxon>
        <taxon>Lactobacillales</taxon>
        <taxon>Lactobacillaceae</taxon>
        <taxon>Pediococcus</taxon>
    </lineage>
</organism>
<dbReference type="EMBL" id="JQBX01000010">
    <property type="protein sequence ID" value="KRN93781.1"/>
    <property type="molecule type" value="Genomic_DNA"/>
</dbReference>
<protein>
    <submittedName>
        <fullName evidence="1">Uncharacterized protein</fullName>
    </submittedName>
</protein>
<name>A0A0R2L1R1_9LACO</name>
<accession>A0A0R2L1R1</accession>
<keyword evidence="2" id="KW-1185">Reference proteome</keyword>
<dbReference type="AlphaFoldDB" id="A0A0R2L1R1"/>